<dbReference type="PANTHER" id="PTHR31223:SF70">
    <property type="entry name" value="LOG FAMILY PROTEIN YJL055W"/>
    <property type="match status" value="1"/>
</dbReference>
<gene>
    <name evidence="3" type="ORF">SHK19_10675</name>
</gene>
<sequence>MIQRLAMFLGSRNGSDPRFADRAYDVGTQLAAREIELVYGGGGAGLMGRVSQGALDGGGRVYGVIPRFMVEREWGRLHQPGVQMHVVETMHERKAMMAERVDAFLTLPGGLGTLEELFEVWTWQTLSLHSKPVGLLNIDGFWDPLVETLDRLADHAFMDRSTVDGLVVAPDLDTALEGLAAQLG</sequence>
<accession>A0ABZ1A0F7</accession>
<dbReference type="Gene3D" id="3.40.50.450">
    <property type="match status" value="1"/>
</dbReference>
<organism evidence="3 4">
    <name type="scientific">Nocardioides bizhenqiangii</name>
    <dbReference type="NCBI Taxonomy" id="3095076"/>
    <lineage>
        <taxon>Bacteria</taxon>
        <taxon>Bacillati</taxon>
        <taxon>Actinomycetota</taxon>
        <taxon>Actinomycetes</taxon>
        <taxon>Propionibacteriales</taxon>
        <taxon>Nocardioidaceae</taxon>
        <taxon>Nocardioides</taxon>
    </lineage>
</organism>
<dbReference type="EC" id="3.2.2.n1" evidence="2"/>
<name>A0ABZ1A0F7_9ACTN</name>
<keyword evidence="2" id="KW-0203">Cytokinin biosynthesis</keyword>
<comment type="similarity">
    <text evidence="1 2">Belongs to the LOG family.</text>
</comment>
<keyword evidence="4" id="KW-1185">Reference proteome</keyword>
<comment type="catalytic activity">
    <reaction evidence="2">
        <text>9-ribosyl-trans-zeatin 5'-phosphate + H2O = trans-zeatin + D-ribose 5-phosphate</text>
        <dbReference type="Rhea" id="RHEA:48564"/>
        <dbReference type="ChEBI" id="CHEBI:15377"/>
        <dbReference type="ChEBI" id="CHEBI:16522"/>
        <dbReference type="ChEBI" id="CHEBI:78346"/>
        <dbReference type="ChEBI" id="CHEBI:87947"/>
        <dbReference type="EC" id="3.2.2.n1"/>
    </reaction>
</comment>
<dbReference type="EMBL" id="CP141059">
    <property type="protein sequence ID" value="WQQ28673.1"/>
    <property type="molecule type" value="Genomic_DNA"/>
</dbReference>
<dbReference type="InterPro" id="IPR031100">
    <property type="entry name" value="LOG_fam"/>
</dbReference>
<dbReference type="Proteomes" id="UP001327225">
    <property type="component" value="Chromosome"/>
</dbReference>
<proteinExistence type="inferred from homology"/>
<comment type="catalytic activity">
    <reaction evidence="2">
        <text>N(6)-(dimethylallyl)adenosine 5'-phosphate + H2O = N(6)-dimethylallyladenine + D-ribose 5-phosphate</text>
        <dbReference type="Rhea" id="RHEA:48560"/>
        <dbReference type="ChEBI" id="CHEBI:15377"/>
        <dbReference type="ChEBI" id="CHEBI:17660"/>
        <dbReference type="ChEBI" id="CHEBI:57526"/>
        <dbReference type="ChEBI" id="CHEBI:78346"/>
        <dbReference type="EC" id="3.2.2.n1"/>
    </reaction>
</comment>
<dbReference type="PANTHER" id="PTHR31223">
    <property type="entry name" value="LOG FAMILY PROTEIN YJL055W"/>
    <property type="match status" value="1"/>
</dbReference>
<dbReference type="SUPFAM" id="SSF102405">
    <property type="entry name" value="MCP/YpsA-like"/>
    <property type="match status" value="1"/>
</dbReference>
<dbReference type="RefSeq" id="WP_322938631.1">
    <property type="nucleotide sequence ID" value="NZ_CP141059.1"/>
</dbReference>
<evidence type="ECO:0000256" key="2">
    <source>
        <dbReference type="RuleBase" id="RU363015"/>
    </source>
</evidence>
<evidence type="ECO:0000313" key="4">
    <source>
        <dbReference type="Proteomes" id="UP001327225"/>
    </source>
</evidence>
<keyword evidence="2" id="KW-0378">Hydrolase</keyword>
<dbReference type="InterPro" id="IPR005269">
    <property type="entry name" value="LOG"/>
</dbReference>
<evidence type="ECO:0000313" key="3">
    <source>
        <dbReference type="EMBL" id="WQQ28673.1"/>
    </source>
</evidence>
<evidence type="ECO:0000256" key="1">
    <source>
        <dbReference type="ARBA" id="ARBA00006763"/>
    </source>
</evidence>
<dbReference type="Pfam" id="PF03641">
    <property type="entry name" value="Lysine_decarbox"/>
    <property type="match status" value="1"/>
</dbReference>
<reference evidence="4" key="1">
    <citation type="submission" date="2023-12" db="EMBL/GenBank/DDBJ databases">
        <title>Novel species in genus Nocardioides.</title>
        <authorList>
            <person name="Zhou H."/>
        </authorList>
    </citation>
    <scope>NUCLEOTIDE SEQUENCE [LARGE SCALE GENOMIC DNA]</scope>
    <source>
        <strain evidence="4">HM61</strain>
    </source>
</reference>
<protein>
    <recommendedName>
        <fullName evidence="2">Cytokinin riboside 5'-monophosphate phosphoribohydrolase</fullName>
        <ecNumber evidence="2">3.2.2.n1</ecNumber>
    </recommendedName>
</protein>
<dbReference type="NCBIfam" id="TIGR00730">
    <property type="entry name" value="Rossman fold protein, TIGR00730 family"/>
    <property type="match status" value="1"/>
</dbReference>